<dbReference type="Proteomes" id="UP000237347">
    <property type="component" value="Unassembled WGS sequence"/>
</dbReference>
<feature type="chain" id="PRO_5043485964" evidence="1">
    <location>
        <begin position="20"/>
        <end position="103"/>
    </location>
</feature>
<sequence>MQMTMFCSSIYFLLVYVFSAPTTVPKVNGCEIAMIGGGCPDIKPCLETCRPCYRGVGMVNVYCRPAGGGIPFDQCICRMSHGAPCSPVGPPHCPKPPAASPLT</sequence>
<organism evidence="2 3">
    <name type="scientific">Quercus suber</name>
    <name type="common">Cork oak</name>
    <dbReference type="NCBI Taxonomy" id="58331"/>
    <lineage>
        <taxon>Eukaryota</taxon>
        <taxon>Viridiplantae</taxon>
        <taxon>Streptophyta</taxon>
        <taxon>Embryophyta</taxon>
        <taxon>Tracheophyta</taxon>
        <taxon>Spermatophyta</taxon>
        <taxon>Magnoliopsida</taxon>
        <taxon>eudicotyledons</taxon>
        <taxon>Gunneridae</taxon>
        <taxon>Pentapetalae</taxon>
        <taxon>rosids</taxon>
        <taxon>fabids</taxon>
        <taxon>Fagales</taxon>
        <taxon>Fagaceae</taxon>
        <taxon>Quercus</taxon>
    </lineage>
</organism>
<dbReference type="Gramene" id="rna-CFP56_14263">
    <property type="protein sequence ID" value="cds-POE82987.1"/>
    <property type="gene ID" value="gene-CFP56_14263"/>
</dbReference>
<gene>
    <name evidence="2" type="ORF">CFP56_039581</name>
</gene>
<protein>
    <submittedName>
        <fullName evidence="2">Uncharacterized protein</fullName>
    </submittedName>
</protein>
<reference evidence="2 3" key="1">
    <citation type="journal article" date="2018" name="Sci. Data">
        <title>The draft genome sequence of cork oak.</title>
        <authorList>
            <person name="Ramos A.M."/>
            <person name="Usie A."/>
            <person name="Barbosa P."/>
            <person name="Barros P.M."/>
            <person name="Capote T."/>
            <person name="Chaves I."/>
            <person name="Simoes F."/>
            <person name="Abreu I."/>
            <person name="Carrasquinho I."/>
            <person name="Faro C."/>
            <person name="Guimaraes J.B."/>
            <person name="Mendonca D."/>
            <person name="Nobrega F."/>
            <person name="Rodrigues L."/>
            <person name="Saibo N.J.M."/>
            <person name="Varela M.C."/>
            <person name="Egas C."/>
            <person name="Matos J."/>
            <person name="Miguel C.M."/>
            <person name="Oliveira M.M."/>
            <person name="Ricardo C.P."/>
            <person name="Goncalves S."/>
        </authorList>
    </citation>
    <scope>NUCLEOTIDE SEQUENCE [LARGE SCALE GENOMIC DNA]</scope>
    <source>
        <strain evidence="3">cv. HL8</strain>
    </source>
</reference>
<evidence type="ECO:0000313" key="3">
    <source>
        <dbReference type="Proteomes" id="UP000237347"/>
    </source>
</evidence>
<dbReference type="EMBL" id="PKMF04000766">
    <property type="protein sequence ID" value="KAK7819808.1"/>
    <property type="molecule type" value="Genomic_DNA"/>
</dbReference>
<name>A0AAW0J000_QUESU</name>
<evidence type="ECO:0000313" key="2">
    <source>
        <dbReference type="EMBL" id="KAK7819808.1"/>
    </source>
</evidence>
<keyword evidence="3" id="KW-1185">Reference proteome</keyword>
<dbReference type="AlphaFoldDB" id="A0AAW0J000"/>
<comment type="caution">
    <text evidence="2">The sequence shown here is derived from an EMBL/GenBank/DDBJ whole genome shotgun (WGS) entry which is preliminary data.</text>
</comment>
<evidence type="ECO:0000256" key="1">
    <source>
        <dbReference type="SAM" id="SignalP"/>
    </source>
</evidence>
<accession>A0AAW0J000</accession>
<feature type="signal peptide" evidence="1">
    <location>
        <begin position="1"/>
        <end position="19"/>
    </location>
</feature>
<keyword evidence="1" id="KW-0732">Signal</keyword>
<proteinExistence type="predicted"/>